<dbReference type="Proteomes" id="UP000765507">
    <property type="component" value="Unassembled WGS sequence"/>
</dbReference>
<evidence type="ECO:0000313" key="3">
    <source>
        <dbReference type="Proteomes" id="UP000765507"/>
    </source>
</evidence>
<protein>
    <submittedName>
        <fullName evidence="2">Uncharacterized protein</fullName>
    </submittedName>
</protein>
<accession>A0A8T1SU51</accession>
<evidence type="ECO:0000313" key="2">
    <source>
        <dbReference type="EMBL" id="KAG6932140.1"/>
    </source>
</evidence>
<keyword evidence="3" id="KW-1185">Reference proteome</keyword>
<proteinExistence type="predicted"/>
<comment type="caution">
    <text evidence="2">The sequence shown here is derived from an EMBL/GenBank/DDBJ whole genome shotgun (WGS) entry which is preliminary data.</text>
</comment>
<reference evidence="2 3" key="1">
    <citation type="journal article" date="2020" name="G3 (Bethesda)">
        <title>Draft Genome of the Common Snapping Turtle, Chelydra serpentina, a Model for Phenotypic Plasticity in Reptiles.</title>
        <authorList>
            <person name="Das D."/>
            <person name="Singh S.K."/>
            <person name="Bierstedt J."/>
            <person name="Erickson A."/>
            <person name="Galli G.L.J."/>
            <person name="Crossley D.A. 2nd"/>
            <person name="Rhen T."/>
        </authorList>
    </citation>
    <scope>NUCLEOTIDE SEQUENCE [LARGE SCALE GENOMIC DNA]</scope>
    <source>
        <strain evidence="2">KW</strain>
    </source>
</reference>
<evidence type="ECO:0000256" key="1">
    <source>
        <dbReference type="SAM" id="MobiDB-lite"/>
    </source>
</evidence>
<feature type="compositionally biased region" description="Pro residues" evidence="1">
    <location>
        <begin position="138"/>
        <end position="148"/>
    </location>
</feature>
<dbReference type="EMBL" id="JAHGAV010000103">
    <property type="protein sequence ID" value="KAG6932140.1"/>
    <property type="molecule type" value="Genomic_DNA"/>
</dbReference>
<dbReference type="AlphaFoldDB" id="A0A8T1SU51"/>
<sequence length="148" mass="16081">LPSAPIRPAAPLSPSERSSTRPLWAAGLLPRPPPDLETVTQLCVQVAESPSVRQRFVLAEVTRVGDLLDYDRGDWLDPLTLARCMGLSGLRTPRHILQEVRATLPPAARAYLDQVLREGTPRPPSTSGPLDLLIEPLPHGPNRPAPSL</sequence>
<organism evidence="2 3">
    <name type="scientific">Chelydra serpentina</name>
    <name type="common">Snapping turtle</name>
    <name type="synonym">Testudo serpentina</name>
    <dbReference type="NCBI Taxonomy" id="8475"/>
    <lineage>
        <taxon>Eukaryota</taxon>
        <taxon>Metazoa</taxon>
        <taxon>Chordata</taxon>
        <taxon>Craniata</taxon>
        <taxon>Vertebrata</taxon>
        <taxon>Euteleostomi</taxon>
        <taxon>Archelosauria</taxon>
        <taxon>Testudinata</taxon>
        <taxon>Testudines</taxon>
        <taxon>Cryptodira</taxon>
        <taxon>Durocryptodira</taxon>
        <taxon>Americhelydia</taxon>
        <taxon>Chelydroidea</taxon>
        <taxon>Chelydridae</taxon>
        <taxon>Chelydra</taxon>
    </lineage>
</organism>
<feature type="region of interest" description="Disordered" evidence="1">
    <location>
        <begin position="118"/>
        <end position="148"/>
    </location>
</feature>
<gene>
    <name evidence="2" type="ORF">G0U57_000270</name>
</gene>
<name>A0A8T1SU51_CHESE</name>
<feature type="non-terminal residue" evidence="2">
    <location>
        <position position="1"/>
    </location>
</feature>